<evidence type="ECO:0000313" key="1">
    <source>
        <dbReference type="EMBL" id="KAK9421711.1"/>
    </source>
</evidence>
<sequence>MLQEILTQLEKLSTQNGPLLVLKVAIADTFEKADNISVKLVMLSTIVGDWLGPKPSGSYLDTRLRNLNQTIVTHHPALPSEIPKPWVTSICTDIKPELGTIFDRITQLEAAMDPGTGQVR</sequence>
<reference evidence="1 2" key="1">
    <citation type="journal article" date="2024" name="J. Plant Pathol.">
        <title>Sequence and assembly of the genome of Seiridium unicorne, isolate CBS 538.82, causal agent of cypress canker disease.</title>
        <authorList>
            <person name="Scali E."/>
            <person name="Rocca G.D."/>
            <person name="Danti R."/>
            <person name="Garbelotto M."/>
            <person name="Barberini S."/>
            <person name="Baroncelli R."/>
            <person name="Emiliani G."/>
        </authorList>
    </citation>
    <scope>NUCLEOTIDE SEQUENCE [LARGE SCALE GENOMIC DNA]</scope>
    <source>
        <strain evidence="1 2">BM-138-508</strain>
    </source>
</reference>
<proteinExistence type="predicted"/>
<organism evidence="1 2">
    <name type="scientific">Seiridium unicorne</name>
    <dbReference type="NCBI Taxonomy" id="138068"/>
    <lineage>
        <taxon>Eukaryota</taxon>
        <taxon>Fungi</taxon>
        <taxon>Dikarya</taxon>
        <taxon>Ascomycota</taxon>
        <taxon>Pezizomycotina</taxon>
        <taxon>Sordariomycetes</taxon>
        <taxon>Xylariomycetidae</taxon>
        <taxon>Amphisphaeriales</taxon>
        <taxon>Sporocadaceae</taxon>
        <taxon>Seiridium</taxon>
    </lineage>
</organism>
<protein>
    <submittedName>
        <fullName evidence="1">Uncharacterized protein</fullName>
    </submittedName>
</protein>
<name>A0ABR2V4E1_9PEZI</name>
<evidence type="ECO:0000313" key="2">
    <source>
        <dbReference type="Proteomes" id="UP001408356"/>
    </source>
</evidence>
<keyword evidence="2" id="KW-1185">Reference proteome</keyword>
<accession>A0ABR2V4E1</accession>
<dbReference type="Proteomes" id="UP001408356">
    <property type="component" value="Unassembled WGS sequence"/>
</dbReference>
<dbReference type="EMBL" id="JARVKF010000159">
    <property type="protein sequence ID" value="KAK9421711.1"/>
    <property type="molecule type" value="Genomic_DNA"/>
</dbReference>
<gene>
    <name evidence="1" type="ORF">SUNI508_14071</name>
</gene>
<comment type="caution">
    <text evidence="1">The sequence shown here is derived from an EMBL/GenBank/DDBJ whole genome shotgun (WGS) entry which is preliminary data.</text>
</comment>